<dbReference type="EMBL" id="NIVC01000143">
    <property type="protein sequence ID" value="PAA89631.1"/>
    <property type="molecule type" value="Genomic_DNA"/>
</dbReference>
<evidence type="ECO:0000256" key="1">
    <source>
        <dbReference type="ARBA" id="ARBA00005913"/>
    </source>
</evidence>
<dbReference type="InterPro" id="IPR039843">
    <property type="entry name" value="KXD1-like"/>
</dbReference>
<dbReference type="Proteomes" id="UP000215902">
    <property type="component" value="Unassembled WGS sequence"/>
</dbReference>
<evidence type="ECO:0000259" key="4">
    <source>
        <dbReference type="Pfam" id="PF10241"/>
    </source>
</evidence>
<dbReference type="Pfam" id="PF10241">
    <property type="entry name" value="KxDL"/>
    <property type="match status" value="1"/>
</dbReference>
<comment type="similarity">
    <text evidence="1">Belongs to the KXD1 family.</text>
</comment>
<gene>
    <name evidence="5" type="ORF">BOX15_Mlig025748g4</name>
</gene>
<proteinExistence type="inferred from homology"/>
<comment type="caution">
    <text evidence="5">The sequence shown here is derived from an EMBL/GenBank/DDBJ whole genome shotgun (WGS) entry which is preliminary data.</text>
</comment>
<dbReference type="PANTHER" id="PTHR13511:SF0">
    <property type="entry name" value="KXDL MOTIF-CONTAINING PROTEIN 1"/>
    <property type="match status" value="1"/>
</dbReference>
<reference evidence="5 6" key="1">
    <citation type="submission" date="2017-06" db="EMBL/GenBank/DDBJ databases">
        <title>A platform for efficient transgenesis in Macrostomum lignano, a flatworm model organism for stem cell research.</title>
        <authorList>
            <person name="Berezikov E."/>
        </authorList>
    </citation>
    <scope>NUCLEOTIDE SEQUENCE [LARGE SCALE GENOMIC DNA]</scope>
    <source>
        <strain evidence="5">DV1</strain>
        <tissue evidence="5">Whole organism</tissue>
    </source>
</reference>
<feature type="region of interest" description="Disordered" evidence="3">
    <location>
        <begin position="1"/>
        <end position="46"/>
    </location>
</feature>
<dbReference type="GO" id="GO:0032418">
    <property type="term" value="P:lysosome localization"/>
    <property type="evidence" value="ECO:0007669"/>
    <property type="project" value="TreeGrafter"/>
</dbReference>
<keyword evidence="6" id="KW-1185">Reference proteome</keyword>
<feature type="domain" description="KxDL" evidence="4">
    <location>
        <begin position="54"/>
        <end position="139"/>
    </location>
</feature>
<sequence>MTSNSGSSSHDGATAAAAAAADDSDGQMSPQQRQQQLRRQTLVNPQRPEALTGSFLSMIDRPSLHVITVSQTEMLERFERANHMLSNFNELSLGRFRQLSGEFRQHQQTLDELRKDLELVFKRINNIKRLTERAYPEHYAASVATVGELAPLSQAASEHDLASNTTTQFAANQ</sequence>
<dbReference type="STRING" id="282301.A0A267GUC4"/>
<evidence type="ECO:0000256" key="2">
    <source>
        <dbReference type="SAM" id="Coils"/>
    </source>
</evidence>
<dbReference type="AlphaFoldDB" id="A0A267GUC4"/>
<evidence type="ECO:0000313" key="6">
    <source>
        <dbReference type="Proteomes" id="UP000215902"/>
    </source>
</evidence>
<dbReference type="InterPro" id="IPR019371">
    <property type="entry name" value="KxDL_dom"/>
</dbReference>
<evidence type="ECO:0000313" key="5">
    <source>
        <dbReference type="EMBL" id="PAA89631.1"/>
    </source>
</evidence>
<dbReference type="PANTHER" id="PTHR13511">
    <property type="entry name" value="KXDL MOTIF-CONTAINING PROTEIN 1"/>
    <property type="match status" value="1"/>
</dbReference>
<evidence type="ECO:0000256" key="3">
    <source>
        <dbReference type="SAM" id="MobiDB-lite"/>
    </source>
</evidence>
<organism evidence="5 6">
    <name type="scientific">Macrostomum lignano</name>
    <dbReference type="NCBI Taxonomy" id="282301"/>
    <lineage>
        <taxon>Eukaryota</taxon>
        <taxon>Metazoa</taxon>
        <taxon>Spiralia</taxon>
        <taxon>Lophotrochozoa</taxon>
        <taxon>Platyhelminthes</taxon>
        <taxon>Rhabditophora</taxon>
        <taxon>Macrostomorpha</taxon>
        <taxon>Macrostomida</taxon>
        <taxon>Macrostomidae</taxon>
        <taxon>Macrostomum</taxon>
    </lineage>
</organism>
<feature type="compositionally biased region" description="Low complexity" evidence="3">
    <location>
        <begin position="1"/>
        <end position="21"/>
    </location>
</feature>
<feature type="compositionally biased region" description="Low complexity" evidence="3">
    <location>
        <begin position="31"/>
        <end position="40"/>
    </location>
</feature>
<dbReference type="GO" id="GO:0099078">
    <property type="term" value="C:BORC complex"/>
    <property type="evidence" value="ECO:0007669"/>
    <property type="project" value="TreeGrafter"/>
</dbReference>
<protein>
    <recommendedName>
        <fullName evidence="4">KxDL domain-containing protein</fullName>
    </recommendedName>
</protein>
<name>A0A267GUC4_9PLAT</name>
<feature type="coiled-coil region" evidence="2">
    <location>
        <begin position="96"/>
        <end position="130"/>
    </location>
</feature>
<dbReference type="OrthoDB" id="10258877at2759"/>
<keyword evidence="2" id="KW-0175">Coiled coil</keyword>
<accession>A0A267GUC4</accession>